<feature type="region of interest" description="Disordered" evidence="2">
    <location>
        <begin position="1"/>
        <end position="71"/>
    </location>
</feature>
<comment type="caution">
    <text evidence="3">The sequence shown here is derived from an EMBL/GenBank/DDBJ whole genome shotgun (WGS) entry which is preliminary data.</text>
</comment>
<protein>
    <recommendedName>
        <fullName evidence="5">Enkurin domain-containing protein</fullName>
    </recommendedName>
</protein>
<gene>
    <name evidence="3" type="ORF">NDN08_003331</name>
</gene>
<dbReference type="AlphaFoldDB" id="A0AAV8V0G9"/>
<evidence type="ECO:0000256" key="2">
    <source>
        <dbReference type="SAM" id="MobiDB-lite"/>
    </source>
</evidence>
<keyword evidence="1" id="KW-0175">Coiled coil</keyword>
<sequence>MEQEGKVGDYNDPSLFRKRSSGGGSRSSPTSMDAGSSWSTRRAEAPYDQQHPISSPGVSSGGAPGYQGAPQRNRSYAHVWCERRMEAIRKTVTRGSNEVPELLEMMDDLEVEKVADLDRKVERVRLEILEAKERQRRVDMEIANREMEIWMMREDAKALDMKIRRLRNNVEFIENDWVETDGADSES</sequence>
<organism evidence="3 4">
    <name type="scientific">Rhodosorus marinus</name>
    <dbReference type="NCBI Taxonomy" id="101924"/>
    <lineage>
        <taxon>Eukaryota</taxon>
        <taxon>Rhodophyta</taxon>
        <taxon>Stylonematophyceae</taxon>
        <taxon>Stylonematales</taxon>
        <taxon>Stylonemataceae</taxon>
        <taxon>Rhodosorus</taxon>
    </lineage>
</organism>
<dbReference type="Proteomes" id="UP001157974">
    <property type="component" value="Unassembled WGS sequence"/>
</dbReference>
<evidence type="ECO:0008006" key="5">
    <source>
        <dbReference type="Google" id="ProtNLM"/>
    </source>
</evidence>
<evidence type="ECO:0000313" key="4">
    <source>
        <dbReference type="Proteomes" id="UP001157974"/>
    </source>
</evidence>
<dbReference type="EMBL" id="JAMWBK010000003">
    <property type="protein sequence ID" value="KAJ8906847.1"/>
    <property type="molecule type" value="Genomic_DNA"/>
</dbReference>
<feature type="coiled-coil region" evidence="1">
    <location>
        <begin position="114"/>
        <end position="176"/>
    </location>
</feature>
<accession>A0AAV8V0G9</accession>
<keyword evidence="4" id="KW-1185">Reference proteome</keyword>
<reference evidence="3 4" key="1">
    <citation type="journal article" date="2023" name="Nat. Commun.">
        <title>Origin of minicircular mitochondrial genomes in red algae.</title>
        <authorList>
            <person name="Lee Y."/>
            <person name="Cho C.H."/>
            <person name="Lee Y.M."/>
            <person name="Park S.I."/>
            <person name="Yang J.H."/>
            <person name="West J.A."/>
            <person name="Bhattacharya D."/>
            <person name="Yoon H.S."/>
        </authorList>
    </citation>
    <scope>NUCLEOTIDE SEQUENCE [LARGE SCALE GENOMIC DNA]</scope>
    <source>
        <strain evidence="3 4">CCMP1338</strain>
        <tissue evidence="3">Whole cell</tissue>
    </source>
</reference>
<name>A0AAV8V0G9_9RHOD</name>
<evidence type="ECO:0000313" key="3">
    <source>
        <dbReference type="EMBL" id="KAJ8906847.1"/>
    </source>
</evidence>
<evidence type="ECO:0000256" key="1">
    <source>
        <dbReference type="SAM" id="Coils"/>
    </source>
</evidence>
<proteinExistence type="predicted"/>
<feature type="compositionally biased region" description="Polar residues" evidence="2">
    <location>
        <begin position="29"/>
        <end position="40"/>
    </location>
</feature>